<organism evidence="2 3">
    <name type="scientific">Candidatus Magasanikbacteria bacterium RIFOXYD1_FULL_40_23</name>
    <dbReference type="NCBI Taxonomy" id="1798705"/>
    <lineage>
        <taxon>Bacteria</taxon>
        <taxon>Candidatus Magasanikiibacteriota</taxon>
    </lineage>
</organism>
<dbReference type="EMBL" id="MFRA01000008">
    <property type="protein sequence ID" value="OGH92147.1"/>
    <property type="molecule type" value="Genomic_DNA"/>
</dbReference>
<dbReference type="Proteomes" id="UP000176634">
    <property type="component" value="Unassembled WGS sequence"/>
</dbReference>
<name>A0A1F6P7H7_9BACT</name>
<gene>
    <name evidence="2" type="ORF">A2563_01005</name>
</gene>
<keyword evidence="1" id="KW-0472">Membrane</keyword>
<evidence type="ECO:0000313" key="3">
    <source>
        <dbReference type="Proteomes" id="UP000176634"/>
    </source>
</evidence>
<reference evidence="2 3" key="1">
    <citation type="journal article" date="2016" name="Nat. Commun.">
        <title>Thousands of microbial genomes shed light on interconnected biogeochemical processes in an aquifer system.</title>
        <authorList>
            <person name="Anantharaman K."/>
            <person name="Brown C.T."/>
            <person name="Hug L.A."/>
            <person name="Sharon I."/>
            <person name="Castelle C.J."/>
            <person name="Probst A.J."/>
            <person name="Thomas B.C."/>
            <person name="Singh A."/>
            <person name="Wilkins M.J."/>
            <person name="Karaoz U."/>
            <person name="Brodie E.L."/>
            <person name="Williams K.H."/>
            <person name="Hubbard S.S."/>
            <person name="Banfield J.F."/>
        </authorList>
    </citation>
    <scope>NUCLEOTIDE SEQUENCE [LARGE SCALE GENOMIC DNA]</scope>
</reference>
<protein>
    <submittedName>
        <fullName evidence="2">Uncharacterized protein</fullName>
    </submittedName>
</protein>
<evidence type="ECO:0000313" key="2">
    <source>
        <dbReference type="EMBL" id="OGH92147.1"/>
    </source>
</evidence>
<feature type="transmembrane region" description="Helical" evidence="1">
    <location>
        <begin position="7"/>
        <end position="23"/>
    </location>
</feature>
<dbReference type="STRING" id="1798705.A2563_01005"/>
<proteinExistence type="predicted"/>
<dbReference type="InterPro" id="IPR010540">
    <property type="entry name" value="CmpB_TMEM229"/>
</dbReference>
<comment type="caution">
    <text evidence="2">The sequence shown here is derived from an EMBL/GenBank/DDBJ whole genome shotgun (WGS) entry which is preliminary data.</text>
</comment>
<feature type="transmembrane region" description="Helical" evidence="1">
    <location>
        <begin position="66"/>
        <end position="84"/>
    </location>
</feature>
<feature type="transmembrane region" description="Helical" evidence="1">
    <location>
        <begin position="35"/>
        <end position="59"/>
    </location>
</feature>
<dbReference type="AlphaFoldDB" id="A0A1F6P7H7"/>
<keyword evidence="1" id="KW-0812">Transmembrane</keyword>
<feature type="transmembrane region" description="Helical" evidence="1">
    <location>
        <begin position="104"/>
        <end position="128"/>
    </location>
</feature>
<keyword evidence="1" id="KW-1133">Transmembrane helix</keyword>
<accession>A0A1F6P7H7</accession>
<sequence>MIKQKYTLYLAAFLFGGVFGWVLDTTFRSLSVGYYTSGTLIPFFSLIFGTGSVMLYGLFQYRNISFFLSVIIGTALSVLLELGGGSVSRMLLNYRLWDYSANPFNFYGLIDLEHAFYWFLLSVAYKFSMDHSSGLKSRV</sequence>
<evidence type="ECO:0000256" key="1">
    <source>
        <dbReference type="SAM" id="Phobius"/>
    </source>
</evidence>
<dbReference type="Pfam" id="PF06541">
    <property type="entry name" value="ABC_trans_CmpB"/>
    <property type="match status" value="1"/>
</dbReference>